<keyword evidence="1" id="KW-0812">Transmembrane</keyword>
<accession>S7T716</accession>
<evidence type="ECO:0000313" key="3">
    <source>
        <dbReference type="Proteomes" id="UP000014975"/>
    </source>
</evidence>
<evidence type="ECO:0000256" key="1">
    <source>
        <dbReference type="SAM" id="Phobius"/>
    </source>
</evidence>
<dbReference type="EMBL" id="ATHI01000027">
    <property type="protein sequence ID" value="EPR32366.1"/>
    <property type="molecule type" value="Genomic_DNA"/>
</dbReference>
<keyword evidence="1" id="KW-0472">Membrane</keyword>
<dbReference type="RefSeq" id="WP_020887415.1">
    <property type="nucleotide sequence ID" value="NZ_ATHI01000027.1"/>
</dbReference>
<dbReference type="eggNOG" id="ENOG50318E9">
    <property type="taxonomic scope" value="Bacteria"/>
</dbReference>
<reference evidence="2 3" key="1">
    <citation type="journal article" date="2013" name="Genome Announc.">
        <title>Draft genome sequences for three mercury-methylating, sulfate-reducing bacteria.</title>
        <authorList>
            <person name="Brown S.D."/>
            <person name="Hurt R.A.Jr."/>
            <person name="Gilmour C.C."/>
            <person name="Elias D.A."/>
        </authorList>
    </citation>
    <scope>NUCLEOTIDE SEQUENCE [LARGE SCALE GENOMIC DNA]</scope>
    <source>
        <strain evidence="2 3">DSM 16529</strain>
    </source>
</reference>
<dbReference type="STRING" id="1121439.dsat_0718"/>
<proteinExistence type="predicted"/>
<dbReference type="AlphaFoldDB" id="S7T716"/>
<evidence type="ECO:0000313" key="2">
    <source>
        <dbReference type="EMBL" id="EPR32366.1"/>
    </source>
</evidence>
<protein>
    <submittedName>
        <fullName evidence="2">Uncharacterized protein</fullName>
    </submittedName>
</protein>
<sequence>MEALLFLAIAAALGAVSVDLFGRFWLRVLGIIAACILLAKGALMGLPFWSRMHDHLAWGLLHGSVLILSFRVALDVIGIGTTAGECLAYFLGCLPRQWAFFKTVSARIDALFKTDRK</sequence>
<dbReference type="PATRIC" id="fig|1121439.3.peg.2078"/>
<keyword evidence="1" id="KW-1133">Transmembrane helix</keyword>
<feature type="transmembrane region" description="Helical" evidence="1">
    <location>
        <begin position="24"/>
        <end position="43"/>
    </location>
</feature>
<gene>
    <name evidence="2" type="ORF">dsat_0718</name>
</gene>
<name>S7T716_9BACT</name>
<comment type="caution">
    <text evidence="2">The sequence shown here is derived from an EMBL/GenBank/DDBJ whole genome shotgun (WGS) entry which is preliminary data.</text>
</comment>
<organism evidence="2 3">
    <name type="scientific">Alkalidesulfovibrio alkalitolerans DSM 16529</name>
    <dbReference type="NCBI Taxonomy" id="1121439"/>
    <lineage>
        <taxon>Bacteria</taxon>
        <taxon>Pseudomonadati</taxon>
        <taxon>Thermodesulfobacteriota</taxon>
        <taxon>Desulfovibrionia</taxon>
        <taxon>Desulfovibrionales</taxon>
        <taxon>Desulfovibrionaceae</taxon>
        <taxon>Alkalidesulfovibrio</taxon>
    </lineage>
</organism>
<dbReference type="OrthoDB" id="5465352at2"/>
<dbReference type="Proteomes" id="UP000014975">
    <property type="component" value="Unassembled WGS sequence"/>
</dbReference>
<keyword evidence="3" id="KW-1185">Reference proteome</keyword>